<name>A0A2I2F364_ASPCN</name>
<gene>
    <name evidence="1" type="ORF">BDW47DRAFT_111053</name>
</gene>
<accession>A0A2I2F364</accession>
<reference evidence="1 2" key="1">
    <citation type="submission" date="2017-12" db="EMBL/GenBank/DDBJ databases">
        <authorList>
            <consortium name="DOE Joint Genome Institute"/>
            <person name="Haridas S."/>
            <person name="Kjaerbolling I."/>
            <person name="Vesth T.C."/>
            <person name="Frisvad J.C."/>
            <person name="Nybo J.L."/>
            <person name="Theobald S."/>
            <person name="Kuo A."/>
            <person name="Bowyer P."/>
            <person name="Matsuda Y."/>
            <person name="Mondo S."/>
            <person name="Lyhne E.K."/>
            <person name="Kogle M.E."/>
            <person name="Clum A."/>
            <person name="Lipzen A."/>
            <person name="Salamov A."/>
            <person name="Ngan C.Y."/>
            <person name="Daum C."/>
            <person name="Chiniquy J."/>
            <person name="Barry K."/>
            <person name="LaButti K."/>
            <person name="Simmons B.A."/>
            <person name="Magnuson J.K."/>
            <person name="Mortensen U.H."/>
            <person name="Larsen T.O."/>
            <person name="Grigoriev I.V."/>
            <person name="Baker S.E."/>
            <person name="Andersen M.R."/>
            <person name="Nordberg H.P."/>
            <person name="Cantor M.N."/>
            <person name="Hua S.X."/>
        </authorList>
    </citation>
    <scope>NUCLEOTIDE SEQUENCE [LARGE SCALE GENOMIC DNA]</scope>
    <source>
        <strain evidence="1 2">CBS 102.13</strain>
    </source>
</reference>
<dbReference type="GeneID" id="36521017"/>
<dbReference type="EMBL" id="KZ559168">
    <property type="protein sequence ID" value="PLB35028.1"/>
    <property type="molecule type" value="Genomic_DNA"/>
</dbReference>
<protein>
    <submittedName>
        <fullName evidence="1">Uncharacterized protein</fullName>
    </submittedName>
</protein>
<organism evidence="1 2">
    <name type="scientific">Aspergillus candidus</name>
    <dbReference type="NCBI Taxonomy" id="41067"/>
    <lineage>
        <taxon>Eukaryota</taxon>
        <taxon>Fungi</taxon>
        <taxon>Dikarya</taxon>
        <taxon>Ascomycota</taxon>
        <taxon>Pezizomycotina</taxon>
        <taxon>Eurotiomycetes</taxon>
        <taxon>Eurotiomycetidae</taxon>
        <taxon>Eurotiales</taxon>
        <taxon>Aspergillaceae</taxon>
        <taxon>Aspergillus</taxon>
        <taxon>Aspergillus subgen. Circumdati</taxon>
    </lineage>
</organism>
<dbReference type="RefSeq" id="XP_024669040.1">
    <property type="nucleotide sequence ID" value="XM_024813857.1"/>
</dbReference>
<evidence type="ECO:0000313" key="1">
    <source>
        <dbReference type="EMBL" id="PLB35028.1"/>
    </source>
</evidence>
<keyword evidence="2" id="KW-1185">Reference proteome</keyword>
<evidence type="ECO:0000313" key="2">
    <source>
        <dbReference type="Proteomes" id="UP000234585"/>
    </source>
</evidence>
<proteinExistence type="predicted"/>
<dbReference type="AlphaFoldDB" id="A0A2I2F364"/>
<dbReference type="Proteomes" id="UP000234585">
    <property type="component" value="Unassembled WGS sequence"/>
</dbReference>
<sequence length="87" mass="10829">MPQRRGCDWPCVAQLDSSFEWIYHRWTFRPTIYVQRRYRCRPRQFCRRERVSSEDTRHVLPLFSVVMCGSRYIRWWLVLSDRTESQV</sequence>